<dbReference type="AlphaFoldDB" id="A0A6C2U940"/>
<evidence type="ECO:0000256" key="5">
    <source>
        <dbReference type="ARBA" id="ARBA00023136"/>
    </source>
</evidence>
<dbReference type="Gene3D" id="3.30.700.10">
    <property type="entry name" value="Glycoprotein, Type 4 Pilin"/>
    <property type="match status" value="1"/>
</dbReference>
<evidence type="ECO:0000313" key="9">
    <source>
        <dbReference type="Proteomes" id="UP000366872"/>
    </source>
</evidence>
<gene>
    <name evidence="8" type="primary">xcpT_3</name>
    <name evidence="8" type="ORF">PDESU_04492</name>
</gene>
<keyword evidence="4 6" id="KW-1133">Transmembrane helix</keyword>
<dbReference type="Proteomes" id="UP000366872">
    <property type="component" value="Unassembled WGS sequence"/>
</dbReference>
<evidence type="ECO:0000256" key="1">
    <source>
        <dbReference type="ARBA" id="ARBA00004167"/>
    </source>
</evidence>
<dbReference type="PRINTS" id="PR00813">
    <property type="entry name" value="BCTERIALGSPG"/>
</dbReference>
<protein>
    <submittedName>
        <fullName evidence="8">Type II secretion system protein G</fullName>
    </submittedName>
</protein>
<dbReference type="RefSeq" id="WP_136081468.1">
    <property type="nucleotide sequence ID" value="NZ_CAAHFG010000003.1"/>
</dbReference>
<dbReference type="InterPro" id="IPR013545">
    <property type="entry name" value="T2SS_protein-GspG_C"/>
</dbReference>
<evidence type="ECO:0000256" key="6">
    <source>
        <dbReference type="SAM" id="Phobius"/>
    </source>
</evidence>
<evidence type="ECO:0000256" key="2">
    <source>
        <dbReference type="ARBA" id="ARBA00022481"/>
    </source>
</evidence>
<organism evidence="8 9">
    <name type="scientific">Pontiella desulfatans</name>
    <dbReference type="NCBI Taxonomy" id="2750659"/>
    <lineage>
        <taxon>Bacteria</taxon>
        <taxon>Pseudomonadati</taxon>
        <taxon>Kiritimatiellota</taxon>
        <taxon>Kiritimatiellia</taxon>
        <taxon>Kiritimatiellales</taxon>
        <taxon>Pontiellaceae</taxon>
        <taxon>Pontiella</taxon>
    </lineage>
</organism>
<sequence>MTARTPRREDLFSLFLGVFAVKHPGRAERGLGASRKGFTILELLAVMAIIAVLAGIGATGMRLARRQAKESRAKADIETLRNALNEYRVEFGFYPEADDTFSNMVAALRAEQQKVMADAVGELPYVDPWQHPYMYYRDSEPTNRFRYSIWSMGQDTNSAADDINPAQSGY</sequence>
<keyword evidence="2" id="KW-0488">Methylation</keyword>
<dbReference type="Pfam" id="PF08334">
    <property type="entry name" value="T2SSG"/>
    <property type="match status" value="1"/>
</dbReference>
<dbReference type="NCBIfam" id="TIGR02532">
    <property type="entry name" value="IV_pilin_GFxxxE"/>
    <property type="match status" value="1"/>
</dbReference>
<dbReference type="Pfam" id="PF07963">
    <property type="entry name" value="N_methyl"/>
    <property type="match status" value="1"/>
</dbReference>
<accession>A0A6C2U940</accession>
<dbReference type="InterPro" id="IPR012902">
    <property type="entry name" value="N_methyl_site"/>
</dbReference>
<dbReference type="PANTHER" id="PTHR30093">
    <property type="entry name" value="GENERAL SECRETION PATHWAY PROTEIN G"/>
    <property type="match status" value="1"/>
</dbReference>
<keyword evidence="9" id="KW-1185">Reference proteome</keyword>
<name>A0A6C2U940_PONDE</name>
<dbReference type="InterPro" id="IPR045584">
    <property type="entry name" value="Pilin-like"/>
</dbReference>
<reference evidence="8 9" key="1">
    <citation type="submission" date="2019-04" db="EMBL/GenBank/DDBJ databases">
        <authorList>
            <person name="Van Vliet M D."/>
        </authorList>
    </citation>
    <scope>NUCLEOTIDE SEQUENCE [LARGE SCALE GENOMIC DNA]</scope>
    <source>
        <strain evidence="8 9">F1</strain>
    </source>
</reference>
<proteinExistence type="predicted"/>
<comment type="subcellular location">
    <subcellularLocation>
        <location evidence="1">Membrane</location>
        <topology evidence="1">Single-pass membrane protein</topology>
    </subcellularLocation>
</comment>
<keyword evidence="5 6" id="KW-0472">Membrane</keyword>
<evidence type="ECO:0000256" key="4">
    <source>
        <dbReference type="ARBA" id="ARBA00022989"/>
    </source>
</evidence>
<dbReference type="GO" id="GO:0016020">
    <property type="term" value="C:membrane"/>
    <property type="evidence" value="ECO:0007669"/>
    <property type="project" value="UniProtKB-SubCell"/>
</dbReference>
<dbReference type="InterPro" id="IPR000983">
    <property type="entry name" value="Bac_GSPG_pilin"/>
</dbReference>
<feature type="transmembrane region" description="Helical" evidence="6">
    <location>
        <begin position="43"/>
        <end position="64"/>
    </location>
</feature>
<keyword evidence="3 6" id="KW-0812">Transmembrane</keyword>
<dbReference type="EMBL" id="CAAHFG010000003">
    <property type="protein sequence ID" value="VGO15904.1"/>
    <property type="molecule type" value="Genomic_DNA"/>
</dbReference>
<dbReference type="PANTHER" id="PTHR30093:SF44">
    <property type="entry name" value="TYPE II SECRETION SYSTEM CORE PROTEIN G"/>
    <property type="match status" value="1"/>
</dbReference>
<dbReference type="GO" id="GO:0015628">
    <property type="term" value="P:protein secretion by the type II secretion system"/>
    <property type="evidence" value="ECO:0007669"/>
    <property type="project" value="InterPro"/>
</dbReference>
<evidence type="ECO:0000259" key="7">
    <source>
        <dbReference type="Pfam" id="PF08334"/>
    </source>
</evidence>
<evidence type="ECO:0000256" key="3">
    <source>
        <dbReference type="ARBA" id="ARBA00022692"/>
    </source>
</evidence>
<dbReference type="GO" id="GO:0015627">
    <property type="term" value="C:type II protein secretion system complex"/>
    <property type="evidence" value="ECO:0007669"/>
    <property type="project" value="InterPro"/>
</dbReference>
<dbReference type="SUPFAM" id="SSF54523">
    <property type="entry name" value="Pili subunits"/>
    <property type="match status" value="1"/>
</dbReference>
<feature type="domain" description="Type II secretion system protein GspG C-terminal" evidence="7">
    <location>
        <begin position="66"/>
        <end position="162"/>
    </location>
</feature>
<evidence type="ECO:0000313" key="8">
    <source>
        <dbReference type="EMBL" id="VGO15904.1"/>
    </source>
</evidence>